<sequence length="206" mass="23049">MKTISCHVIQDLLPLYCDQVCSRESQALVEEHLKTCPQCSALLGKMQIQCRISGQEEEKHEEIVRDMAAAWKKSQRKSCQKGLLIALLVCLLLAAGHHFLENWVLVPIPVQRILSLRAEEGESQVEVSYQAQIQSKVSDSTSTVTQEGKYYFTERESILRNKKGGRISHISFALPKEITADSGEKVPLTGIYYGTPGDCVAVWEAQ</sequence>
<keyword evidence="1" id="KW-0472">Membrane</keyword>
<evidence type="ECO:0000259" key="2">
    <source>
        <dbReference type="Pfam" id="PF13490"/>
    </source>
</evidence>
<comment type="caution">
    <text evidence="3">The sequence shown here is derived from an EMBL/GenBank/DDBJ whole genome shotgun (WGS) entry which is preliminary data.</text>
</comment>
<protein>
    <submittedName>
        <fullName evidence="3">Zf-HC2 domain-containing protein</fullName>
    </submittedName>
</protein>
<dbReference type="AlphaFoldDB" id="A0A9D1JEK6"/>
<dbReference type="Proteomes" id="UP000886841">
    <property type="component" value="Unassembled WGS sequence"/>
</dbReference>
<proteinExistence type="predicted"/>
<name>A0A9D1JEK6_9FIRM</name>
<dbReference type="EMBL" id="DVHU01000002">
    <property type="protein sequence ID" value="HIR91795.1"/>
    <property type="molecule type" value="Genomic_DNA"/>
</dbReference>
<evidence type="ECO:0000313" key="3">
    <source>
        <dbReference type="EMBL" id="HIR91795.1"/>
    </source>
</evidence>
<dbReference type="Pfam" id="PF13490">
    <property type="entry name" value="zf-HC2"/>
    <property type="match status" value="1"/>
</dbReference>
<evidence type="ECO:0000313" key="4">
    <source>
        <dbReference type="Proteomes" id="UP000886841"/>
    </source>
</evidence>
<keyword evidence="1" id="KW-1133">Transmembrane helix</keyword>
<accession>A0A9D1JEK6</accession>
<gene>
    <name evidence="3" type="ORF">IAB98_00045</name>
</gene>
<keyword evidence="1" id="KW-0812">Transmembrane</keyword>
<reference evidence="3" key="1">
    <citation type="submission" date="2020-10" db="EMBL/GenBank/DDBJ databases">
        <authorList>
            <person name="Gilroy R."/>
        </authorList>
    </citation>
    <scope>NUCLEOTIDE SEQUENCE</scope>
    <source>
        <strain evidence="3">ChiSxjej1B13-7041</strain>
    </source>
</reference>
<feature type="transmembrane region" description="Helical" evidence="1">
    <location>
        <begin position="82"/>
        <end position="100"/>
    </location>
</feature>
<dbReference type="InterPro" id="IPR027383">
    <property type="entry name" value="Znf_put"/>
</dbReference>
<reference evidence="3" key="2">
    <citation type="journal article" date="2021" name="PeerJ">
        <title>Extensive microbial diversity within the chicken gut microbiome revealed by metagenomics and culture.</title>
        <authorList>
            <person name="Gilroy R."/>
            <person name="Ravi A."/>
            <person name="Getino M."/>
            <person name="Pursley I."/>
            <person name="Horton D.L."/>
            <person name="Alikhan N.F."/>
            <person name="Baker D."/>
            <person name="Gharbi K."/>
            <person name="Hall N."/>
            <person name="Watson M."/>
            <person name="Adriaenssens E.M."/>
            <person name="Foster-Nyarko E."/>
            <person name="Jarju S."/>
            <person name="Secka A."/>
            <person name="Antonio M."/>
            <person name="Oren A."/>
            <person name="Chaudhuri R.R."/>
            <person name="La Ragione R."/>
            <person name="Hildebrand F."/>
            <person name="Pallen M.J."/>
        </authorList>
    </citation>
    <scope>NUCLEOTIDE SEQUENCE</scope>
    <source>
        <strain evidence="3">ChiSxjej1B13-7041</strain>
    </source>
</reference>
<feature type="domain" description="Putative zinc-finger" evidence="2">
    <location>
        <begin position="6"/>
        <end position="39"/>
    </location>
</feature>
<evidence type="ECO:0000256" key="1">
    <source>
        <dbReference type="SAM" id="Phobius"/>
    </source>
</evidence>
<organism evidence="3 4">
    <name type="scientific">Candidatus Egerieimonas intestinavium</name>
    <dbReference type="NCBI Taxonomy" id="2840777"/>
    <lineage>
        <taxon>Bacteria</taxon>
        <taxon>Bacillati</taxon>
        <taxon>Bacillota</taxon>
        <taxon>Clostridia</taxon>
        <taxon>Lachnospirales</taxon>
        <taxon>Lachnospiraceae</taxon>
        <taxon>Lachnospiraceae incertae sedis</taxon>
        <taxon>Candidatus Egerieimonas</taxon>
    </lineage>
</organism>